<dbReference type="Pfam" id="PF00107">
    <property type="entry name" value="ADH_zinc_N"/>
    <property type="match status" value="1"/>
</dbReference>
<evidence type="ECO:0000259" key="6">
    <source>
        <dbReference type="Pfam" id="PF00107"/>
    </source>
</evidence>
<name>A0A317Z4Z7_STAPS</name>
<dbReference type="InterPro" id="IPR036291">
    <property type="entry name" value="NAD(P)-bd_dom_sf"/>
</dbReference>
<dbReference type="AlphaFoldDB" id="A0A317Z4Z7"/>
<accession>A0A317Z4Z7</accession>
<protein>
    <submittedName>
        <fullName evidence="7">Alcohol dehydrogenase</fullName>
    </submittedName>
</protein>
<reference evidence="7 8" key="1">
    <citation type="journal article" date="2018" name="Vet. Microbiol.">
        <title>Clonal diversity and geographic distribution of methicillin-resistant Staphylococcus pseudintermedius from Australian animals: Discovery of novel sequence types.</title>
        <authorList>
            <person name="Worthing K.A."/>
            <person name="Abraham S."/>
            <person name="Coombs G.W."/>
            <person name="Pang S."/>
            <person name="Saputra S."/>
            <person name="Jordan D."/>
            <person name="Trott D.J."/>
            <person name="Norris J.M."/>
        </authorList>
    </citation>
    <scope>NUCLEOTIDE SEQUENCE [LARGE SCALE GENOMIC DNA]</scope>
    <source>
        <strain evidence="7 8">ST71 3</strain>
    </source>
</reference>
<keyword evidence="3" id="KW-0479">Metal-binding</keyword>
<keyword evidence="5" id="KW-0560">Oxidoreductase</keyword>
<evidence type="ECO:0000313" key="8">
    <source>
        <dbReference type="Proteomes" id="UP000246351"/>
    </source>
</evidence>
<comment type="caution">
    <text evidence="7">The sequence shown here is derived from an EMBL/GenBank/DDBJ whole genome shotgun (WGS) entry which is preliminary data.</text>
</comment>
<dbReference type="GO" id="GO:0046872">
    <property type="term" value="F:metal ion binding"/>
    <property type="evidence" value="ECO:0007669"/>
    <property type="project" value="UniProtKB-KW"/>
</dbReference>
<evidence type="ECO:0000256" key="3">
    <source>
        <dbReference type="ARBA" id="ARBA00022723"/>
    </source>
</evidence>
<evidence type="ECO:0000256" key="5">
    <source>
        <dbReference type="ARBA" id="ARBA00023002"/>
    </source>
</evidence>
<comment type="similarity">
    <text evidence="2">Belongs to the zinc-containing alcohol dehydrogenase family.</text>
</comment>
<gene>
    <name evidence="7" type="ORF">DD924_19165</name>
</gene>
<dbReference type="Proteomes" id="UP000246351">
    <property type="component" value="Unassembled WGS sequence"/>
</dbReference>
<sequence>LQAAKDLGATASINSSSENVLERIHELTGGRGVDVAMEAVGIPATFELCQKIISPGARIANIGVHGTKVDLHLEELWIKNISITTG</sequence>
<dbReference type="PANTHER" id="PTHR43350">
    <property type="entry name" value="NAD-DEPENDENT ALCOHOL DEHYDROGENASE"/>
    <property type="match status" value="1"/>
</dbReference>
<evidence type="ECO:0000256" key="1">
    <source>
        <dbReference type="ARBA" id="ARBA00001947"/>
    </source>
</evidence>
<dbReference type="InterPro" id="IPR013149">
    <property type="entry name" value="ADH-like_C"/>
</dbReference>
<dbReference type="GO" id="GO:0016491">
    <property type="term" value="F:oxidoreductase activity"/>
    <property type="evidence" value="ECO:0007669"/>
    <property type="project" value="UniProtKB-KW"/>
</dbReference>
<evidence type="ECO:0000313" key="7">
    <source>
        <dbReference type="EMBL" id="PWZ93685.1"/>
    </source>
</evidence>
<dbReference type="PANTHER" id="PTHR43350:SF17">
    <property type="entry name" value="NAD-DEPENDENT ALCOHOL DEHYDROGENASE"/>
    <property type="match status" value="1"/>
</dbReference>
<evidence type="ECO:0000256" key="4">
    <source>
        <dbReference type="ARBA" id="ARBA00022833"/>
    </source>
</evidence>
<comment type="cofactor">
    <cofactor evidence="1">
        <name>Zn(2+)</name>
        <dbReference type="ChEBI" id="CHEBI:29105"/>
    </cofactor>
</comment>
<organism evidence="7 8">
    <name type="scientific">Staphylococcus pseudintermedius</name>
    <dbReference type="NCBI Taxonomy" id="283734"/>
    <lineage>
        <taxon>Bacteria</taxon>
        <taxon>Bacillati</taxon>
        <taxon>Bacillota</taxon>
        <taxon>Bacilli</taxon>
        <taxon>Bacillales</taxon>
        <taxon>Staphylococcaceae</taxon>
        <taxon>Staphylococcus</taxon>
        <taxon>Staphylococcus intermedius group</taxon>
    </lineage>
</organism>
<feature type="domain" description="Alcohol dehydrogenase-like C-terminal" evidence="6">
    <location>
        <begin position="1"/>
        <end position="84"/>
    </location>
</feature>
<feature type="non-terminal residue" evidence="7">
    <location>
        <position position="1"/>
    </location>
</feature>
<proteinExistence type="inferred from homology"/>
<evidence type="ECO:0000256" key="2">
    <source>
        <dbReference type="ARBA" id="ARBA00008072"/>
    </source>
</evidence>
<dbReference type="SUPFAM" id="SSF51735">
    <property type="entry name" value="NAD(P)-binding Rossmann-fold domains"/>
    <property type="match status" value="1"/>
</dbReference>
<feature type="non-terminal residue" evidence="7">
    <location>
        <position position="86"/>
    </location>
</feature>
<dbReference type="Gene3D" id="3.40.50.720">
    <property type="entry name" value="NAD(P)-binding Rossmann-like Domain"/>
    <property type="match status" value="1"/>
</dbReference>
<keyword evidence="4" id="KW-0862">Zinc</keyword>
<dbReference type="EMBL" id="QEIV01002376">
    <property type="protein sequence ID" value="PWZ93685.1"/>
    <property type="molecule type" value="Genomic_DNA"/>
</dbReference>